<reference evidence="2 3" key="1">
    <citation type="journal article" date="2015" name="Nature">
        <title>rRNA introns, odd ribosomes, and small enigmatic genomes across a large radiation of phyla.</title>
        <authorList>
            <person name="Brown C.T."/>
            <person name="Hug L.A."/>
            <person name="Thomas B.C."/>
            <person name="Sharon I."/>
            <person name="Castelle C.J."/>
            <person name="Singh A."/>
            <person name="Wilkins M.J."/>
            <person name="Williams K.H."/>
            <person name="Banfield J.F."/>
        </authorList>
    </citation>
    <scope>NUCLEOTIDE SEQUENCE [LARGE SCALE GENOMIC DNA]</scope>
</reference>
<feature type="transmembrane region" description="Helical" evidence="1">
    <location>
        <begin position="5"/>
        <end position="22"/>
    </location>
</feature>
<dbReference type="Proteomes" id="UP000034492">
    <property type="component" value="Unassembled WGS sequence"/>
</dbReference>
<protein>
    <recommendedName>
        <fullName evidence="4">DUF3105 domain-containing protein</fullName>
    </recommendedName>
</protein>
<dbReference type="AlphaFoldDB" id="A0A0G0FA83"/>
<dbReference type="InterPro" id="IPR021454">
    <property type="entry name" value="DUF3105"/>
</dbReference>
<keyword evidence="1" id="KW-1133">Transmembrane helix</keyword>
<comment type="caution">
    <text evidence="2">The sequence shown here is derived from an EMBL/GenBank/DDBJ whole genome shotgun (WGS) entry which is preliminary data.</text>
</comment>
<gene>
    <name evidence="2" type="ORF">US19_C0004G0008</name>
</gene>
<keyword evidence="1" id="KW-0812">Transmembrane</keyword>
<dbReference type="EMBL" id="LBSA01000004">
    <property type="protein sequence ID" value="KKQ10460.1"/>
    <property type="molecule type" value="Genomic_DNA"/>
</dbReference>
<dbReference type="Pfam" id="PF11303">
    <property type="entry name" value="DUF3105"/>
    <property type="match status" value="2"/>
</dbReference>
<evidence type="ECO:0000313" key="2">
    <source>
        <dbReference type="EMBL" id="KKQ10460.1"/>
    </source>
</evidence>
<proteinExistence type="predicted"/>
<keyword evidence="1" id="KW-0472">Membrane</keyword>
<organism evidence="2 3">
    <name type="scientific">Candidatus Daviesbacteria bacterium GW2011_GWB1_36_5</name>
    <dbReference type="NCBI Taxonomy" id="1618426"/>
    <lineage>
        <taxon>Bacteria</taxon>
        <taxon>Candidatus Daviesiibacteriota</taxon>
    </lineage>
</organism>
<evidence type="ECO:0000256" key="1">
    <source>
        <dbReference type="SAM" id="Phobius"/>
    </source>
</evidence>
<sequence>MEKKIIIGAVVLMLIGLGFFIFNETKPKPGTQLEDLGRTHVPIGTVVEYNSNPPTSGNHYEEWVRAGVYDRPQDDGHLIHSLEHGYVIISYNCAFGKSSSPLGPLEKKTNTEDSTQSAMLTSDFTSDECNELVKNLTSIYDGKGKRKLILVPRPQLDSKIALTSWRYIDKFNDFDKARIEKFIDAHRDHGPEQTME</sequence>
<name>A0A0G0FA83_9BACT</name>
<evidence type="ECO:0000313" key="3">
    <source>
        <dbReference type="Proteomes" id="UP000034492"/>
    </source>
</evidence>
<accession>A0A0G0FA83</accession>
<evidence type="ECO:0008006" key="4">
    <source>
        <dbReference type="Google" id="ProtNLM"/>
    </source>
</evidence>